<dbReference type="Proteomes" id="UP000199153">
    <property type="component" value="Unassembled WGS sequence"/>
</dbReference>
<reference evidence="1 2" key="1">
    <citation type="submission" date="2016-10" db="EMBL/GenBank/DDBJ databases">
        <authorList>
            <person name="de Groot N.N."/>
        </authorList>
    </citation>
    <scope>NUCLEOTIDE SEQUENCE [LARGE SCALE GENOMIC DNA]</scope>
    <source>
        <strain evidence="1 2">DSM 17794</strain>
    </source>
</reference>
<evidence type="ECO:0008006" key="3">
    <source>
        <dbReference type="Google" id="ProtNLM"/>
    </source>
</evidence>
<accession>A0A1I5C1S4</accession>
<dbReference type="STRING" id="287099.SAMN05660413_02671"/>
<keyword evidence="2" id="KW-1185">Reference proteome</keyword>
<dbReference type="RefSeq" id="WP_093410568.1">
    <property type="nucleotide sequence ID" value="NZ_FOVL01000018.1"/>
</dbReference>
<name>A0A1I5C1S4_9FLAO</name>
<protein>
    <recommendedName>
        <fullName evidence="3">NIPSNAP protein</fullName>
    </recommendedName>
</protein>
<dbReference type="EMBL" id="FOVL01000018">
    <property type="protein sequence ID" value="SFN80847.1"/>
    <property type="molecule type" value="Genomic_DNA"/>
</dbReference>
<dbReference type="AlphaFoldDB" id="A0A1I5C1S4"/>
<sequence length="258" mass="30262">MKTLFIWMMLIPLLCISQNQQETQEPLIIVTMMIAPEPGDFFKFREGIKEHNNQYHAEGDLGVRIFQVMNGTNAEKMMAVMGPMPWSALDKPMYDREAHDKDWYENVVPYMKDEQDINYWRFDAKNSHFPLNFEMSKLDVTTYDFKSGTYEKAMEHLEKISAVFKNQYPETPLGIYVNEFAATKDGRDLSLVYFFDDFATLGEDHKWKEKFEAQHGKDSHEKFTKDWMELINGAQTEIWVYDQEISGIGPQVTTKTEN</sequence>
<organism evidence="1 2">
    <name type="scientific">Salegentibacter flavus</name>
    <dbReference type="NCBI Taxonomy" id="287099"/>
    <lineage>
        <taxon>Bacteria</taxon>
        <taxon>Pseudomonadati</taxon>
        <taxon>Bacteroidota</taxon>
        <taxon>Flavobacteriia</taxon>
        <taxon>Flavobacteriales</taxon>
        <taxon>Flavobacteriaceae</taxon>
        <taxon>Salegentibacter</taxon>
    </lineage>
</organism>
<evidence type="ECO:0000313" key="2">
    <source>
        <dbReference type="Proteomes" id="UP000199153"/>
    </source>
</evidence>
<evidence type="ECO:0000313" key="1">
    <source>
        <dbReference type="EMBL" id="SFN80847.1"/>
    </source>
</evidence>
<dbReference type="OrthoDB" id="659133at2"/>
<proteinExistence type="predicted"/>
<gene>
    <name evidence="1" type="ORF">SAMN05660413_02671</name>
</gene>